<feature type="chain" id="PRO_5043023061" evidence="1">
    <location>
        <begin position="37"/>
        <end position="319"/>
    </location>
</feature>
<evidence type="ECO:0000313" key="3">
    <source>
        <dbReference type="Proteomes" id="UP001077662"/>
    </source>
</evidence>
<dbReference type="InterPro" id="IPR004991">
    <property type="entry name" value="Aerolysin-like"/>
</dbReference>
<reference evidence="2" key="1">
    <citation type="submission" date="2022-09" db="EMBL/GenBank/DDBJ databases">
        <title>Genome analysis and characterization of larvicidal activity of Brevibacillus strains.</title>
        <authorList>
            <person name="Patrusheva E.V."/>
            <person name="Izotova A.O."/>
            <person name="Toshchakov S.V."/>
            <person name="Sineoky S.P."/>
        </authorList>
    </citation>
    <scope>NUCLEOTIDE SEQUENCE</scope>
    <source>
        <strain evidence="2">VKPM_B-13247</strain>
    </source>
</reference>
<feature type="signal peptide" evidence="1">
    <location>
        <begin position="1"/>
        <end position="36"/>
    </location>
</feature>
<dbReference type="AlphaFoldDB" id="A0AAP3DKN5"/>
<dbReference type="Proteomes" id="UP001077662">
    <property type="component" value="Unassembled WGS sequence"/>
</dbReference>
<proteinExistence type="predicted"/>
<sequence>MKKKMNKNQLKKPMVAIMLATSIGIPCLSASGSALAVENTPTSVSENVKVGITDVKSELKKIGEYYYTNTYAGKKVEHRRYELKPRSVETPVNLSITGTVNKLNFESTTPEYIGENVFENTTDQTHKFTTAKFTKSVTESTTTTTTNGFKVGGSGDIFTIPVLISGIKVNPEFNSSTTEAKTKSETKTLEASSQTIEVPPHKVYKTDVVLEQRAFWGDVTFTGEAKTPKIEINASAYYTAPNGMIDSKKYKFSDCAGYYFDYLTTSQKNSINGIQFKNHDLKAEGTAKVEGIIGSMLTVKVYDITDKSNPKLVETRTFK</sequence>
<name>A0AAP3DKN5_BRELA</name>
<dbReference type="SUPFAM" id="SSF56973">
    <property type="entry name" value="Aerolisin/ETX pore-forming domain"/>
    <property type="match status" value="1"/>
</dbReference>
<accession>A0AAP3DKN5</accession>
<organism evidence="2 3">
    <name type="scientific">Brevibacillus laterosporus</name>
    <name type="common">Bacillus laterosporus</name>
    <dbReference type="NCBI Taxonomy" id="1465"/>
    <lineage>
        <taxon>Bacteria</taxon>
        <taxon>Bacillati</taxon>
        <taxon>Bacillota</taxon>
        <taxon>Bacilli</taxon>
        <taxon>Bacillales</taxon>
        <taxon>Paenibacillaceae</taxon>
        <taxon>Brevibacillus</taxon>
    </lineage>
</organism>
<protein>
    <submittedName>
        <fullName evidence="2">ETX/MTX2 family pore-forming toxin</fullName>
    </submittedName>
</protein>
<dbReference type="CDD" id="cd20223">
    <property type="entry name" value="PFM_epsilon-toxin-like"/>
    <property type="match status" value="1"/>
</dbReference>
<gene>
    <name evidence="2" type="ORF">O0554_18190</name>
</gene>
<evidence type="ECO:0000313" key="2">
    <source>
        <dbReference type="EMBL" id="MCZ0808820.1"/>
    </source>
</evidence>
<comment type="caution">
    <text evidence="2">The sequence shown here is derived from an EMBL/GenBank/DDBJ whole genome shotgun (WGS) entry which is preliminary data.</text>
</comment>
<dbReference type="EMBL" id="JAPTNE010000024">
    <property type="protein sequence ID" value="MCZ0808820.1"/>
    <property type="molecule type" value="Genomic_DNA"/>
</dbReference>
<evidence type="ECO:0000256" key="1">
    <source>
        <dbReference type="SAM" id="SignalP"/>
    </source>
</evidence>
<dbReference type="RefSeq" id="WP_258434261.1">
    <property type="nucleotide sequence ID" value="NZ_JANSGW010000024.1"/>
</dbReference>
<keyword evidence="1" id="KW-0732">Signal</keyword>
<dbReference type="Gene3D" id="2.170.15.10">
    <property type="entry name" value="Proaerolysin, chain A, domain 3"/>
    <property type="match status" value="1"/>
</dbReference>
<dbReference type="Pfam" id="PF03318">
    <property type="entry name" value="ETX_MTX2"/>
    <property type="match status" value="1"/>
</dbReference>